<evidence type="ECO:0000259" key="3">
    <source>
        <dbReference type="PROSITE" id="PS50404"/>
    </source>
</evidence>
<dbReference type="SFLD" id="SFLDS00019">
    <property type="entry name" value="Glutathione_Transferase_(cytos"/>
    <property type="match status" value="1"/>
</dbReference>
<dbReference type="GO" id="GO:0004364">
    <property type="term" value="F:glutathione transferase activity"/>
    <property type="evidence" value="ECO:0007669"/>
    <property type="project" value="UniProtKB-EC"/>
</dbReference>
<dbReference type="EMBL" id="MDET01000006">
    <property type="protein sequence ID" value="OQM76649.1"/>
    <property type="molecule type" value="Genomic_DNA"/>
</dbReference>
<dbReference type="CDD" id="cd00299">
    <property type="entry name" value="GST_C_family"/>
    <property type="match status" value="1"/>
</dbReference>
<dbReference type="Proteomes" id="UP000191905">
    <property type="component" value="Unassembled WGS sequence"/>
</dbReference>
<accession>A0A1V8RUF0</accession>
<keyword evidence="6" id="KW-1185">Reference proteome</keyword>
<sequence>MSRPILYGADYSVYVRIARMALEEKGVGYDLVPVDIFAEGGSPAWYLERHPFDRIPAFEHGTFQLFETAAITRYIDEAFKGPPLQPADAKTSGVMNQVIGLIDSYAYRAMVWDVAVERLEHNPPDEKRISAGLCTAETALQTLAALKADNDWLIADRISLADLHAAPVIAYFIKVEEGQKLVAAFPKLSDWWARISTRPSFLATEKAG</sequence>
<keyword evidence="2 5" id="KW-0808">Transferase</keyword>
<gene>
    <name evidence="5" type="ORF">BFN67_13545</name>
</gene>
<dbReference type="PROSITE" id="PS50405">
    <property type="entry name" value="GST_CTER"/>
    <property type="match status" value="1"/>
</dbReference>
<dbReference type="EC" id="2.5.1.18" evidence="1"/>
<dbReference type="GO" id="GO:0005737">
    <property type="term" value="C:cytoplasm"/>
    <property type="evidence" value="ECO:0007669"/>
    <property type="project" value="TreeGrafter"/>
</dbReference>
<evidence type="ECO:0000313" key="6">
    <source>
        <dbReference type="Proteomes" id="UP000191905"/>
    </source>
</evidence>
<dbReference type="PANTHER" id="PTHR43900">
    <property type="entry name" value="GLUTATHIONE S-TRANSFERASE RHO"/>
    <property type="match status" value="1"/>
</dbReference>
<dbReference type="SFLD" id="SFLDG00358">
    <property type="entry name" value="Main_(cytGST)"/>
    <property type="match status" value="1"/>
</dbReference>
<evidence type="ECO:0000256" key="2">
    <source>
        <dbReference type="ARBA" id="ARBA00022679"/>
    </source>
</evidence>
<dbReference type="OrthoDB" id="9797500at2"/>
<dbReference type="Gene3D" id="3.40.30.10">
    <property type="entry name" value="Glutaredoxin"/>
    <property type="match status" value="1"/>
</dbReference>
<dbReference type="PROSITE" id="PS50404">
    <property type="entry name" value="GST_NTER"/>
    <property type="match status" value="1"/>
</dbReference>
<feature type="domain" description="GST N-terminal" evidence="3">
    <location>
        <begin position="2"/>
        <end position="83"/>
    </location>
</feature>
<dbReference type="AlphaFoldDB" id="A0A1V8RUF0"/>
<feature type="domain" description="GST C-terminal" evidence="4">
    <location>
        <begin position="88"/>
        <end position="208"/>
    </location>
</feature>
<evidence type="ECO:0000259" key="4">
    <source>
        <dbReference type="PROSITE" id="PS50405"/>
    </source>
</evidence>
<comment type="caution">
    <text evidence="5">The sequence shown here is derived from an EMBL/GenBank/DDBJ whole genome shotgun (WGS) entry which is preliminary data.</text>
</comment>
<dbReference type="SUPFAM" id="SSF47616">
    <property type="entry name" value="GST C-terminal domain-like"/>
    <property type="match status" value="1"/>
</dbReference>
<reference evidence="5 6" key="1">
    <citation type="journal article" date="2016" name="Int. J. Syst. Evol. Microbiol.">
        <title>Pseudaminobacter manganicus sp. nov., isolated from sludge of a manganese mine.</title>
        <authorList>
            <person name="Li J."/>
            <person name="Huang J."/>
            <person name="Liao S."/>
            <person name="Wang G."/>
        </authorList>
    </citation>
    <scope>NUCLEOTIDE SEQUENCE [LARGE SCALE GENOMIC DNA]</scope>
    <source>
        <strain evidence="5 6">JH-7</strain>
    </source>
</reference>
<dbReference type="InterPro" id="IPR036282">
    <property type="entry name" value="Glutathione-S-Trfase_C_sf"/>
</dbReference>
<name>A0A1V8RUF0_9HYPH</name>
<dbReference type="PANTHER" id="PTHR43900:SF3">
    <property type="entry name" value="GLUTATHIONE S-TRANSFERASE RHO"/>
    <property type="match status" value="1"/>
</dbReference>
<dbReference type="InterPro" id="IPR040079">
    <property type="entry name" value="Glutathione_S-Trfase"/>
</dbReference>
<proteinExistence type="predicted"/>
<dbReference type="InterPro" id="IPR004045">
    <property type="entry name" value="Glutathione_S-Trfase_N"/>
</dbReference>
<dbReference type="InterPro" id="IPR036249">
    <property type="entry name" value="Thioredoxin-like_sf"/>
</dbReference>
<dbReference type="STRING" id="1873176.BFN67_13545"/>
<evidence type="ECO:0000313" key="5">
    <source>
        <dbReference type="EMBL" id="OQM76649.1"/>
    </source>
</evidence>
<protein>
    <recommendedName>
        <fullName evidence="1">glutathione transferase</fullName>
        <ecNumber evidence="1">2.5.1.18</ecNumber>
    </recommendedName>
</protein>
<dbReference type="InterPro" id="IPR010987">
    <property type="entry name" value="Glutathione-S-Trfase_C-like"/>
</dbReference>
<dbReference type="GO" id="GO:0043295">
    <property type="term" value="F:glutathione binding"/>
    <property type="evidence" value="ECO:0007669"/>
    <property type="project" value="TreeGrafter"/>
</dbReference>
<dbReference type="RefSeq" id="WP_080918656.1">
    <property type="nucleotide sequence ID" value="NZ_MDET01000006.1"/>
</dbReference>
<dbReference type="Pfam" id="PF00043">
    <property type="entry name" value="GST_C"/>
    <property type="match status" value="1"/>
</dbReference>
<dbReference type="Gene3D" id="1.20.1050.10">
    <property type="match status" value="1"/>
</dbReference>
<dbReference type="InterPro" id="IPR004046">
    <property type="entry name" value="GST_C"/>
</dbReference>
<organism evidence="5 6">
    <name type="scientific">Manganibacter manganicus</name>
    <dbReference type="NCBI Taxonomy" id="1873176"/>
    <lineage>
        <taxon>Bacteria</taxon>
        <taxon>Pseudomonadati</taxon>
        <taxon>Pseudomonadota</taxon>
        <taxon>Alphaproteobacteria</taxon>
        <taxon>Hyphomicrobiales</taxon>
        <taxon>Phyllobacteriaceae</taxon>
        <taxon>Manganibacter</taxon>
    </lineage>
</organism>
<dbReference type="SUPFAM" id="SSF52833">
    <property type="entry name" value="Thioredoxin-like"/>
    <property type="match status" value="1"/>
</dbReference>
<evidence type="ECO:0000256" key="1">
    <source>
        <dbReference type="ARBA" id="ARBA00012452"/>
    </source>
</evidence>
<dbReference type="Pfam" id="PF13417">
    <property type="entry name" value="GST_N_3"/>
    <property type="match status" value="1"/>
</dbReference>